<protein>
    <submittedName>
        <fullName evidence="10">Cysteine ABC transporter permease</fullName>
    </submittedName>
</protein>
<dbReference type="GO" id="GO:0006865">
    <property type="term" value="P:amino acid transport"/>
    <property type="evidence" value="ECO:0007669"/>
    <property type="project" value="UniProtKB-KW"/>
</dbReference>
<evidence type="ECO:0000256" key="1">
    <source>
        <dbReference type="ARBA" id="ARBA00004651"/>
    </source>
</evidence>
<dbReference type="GO" id="GO:0043190">
    <property type="term" value="C:ATP-binding cassette (ABC) transporter complex"/>
    <property type="evidence" value="ECO:0007669"/>
    <property type="project" value="InterPro"/>
</dbReference>
<evidence type="ECO:0000256" key="7">
    <source>
        <dbReference type="ARBA" id="ARBA00023136"/>
    </source>
</evidence>
<dbReference type="InterPro" id="IPR043429">
    <property type="entry name" value="ArtM/GltK/GlnP/TcyL/YhdX-like"/>
</dbReference>
<dbReference type="Pfam" id="PF00528">
    <property type="entry name" value="BPD_transp_1"/>
    <property type="match status" value="1"/>
</dbReference>
<dbReference type="CDD" id="cd06261">
    <property type="entry name" value="TM_PBP2"/>
    <property type="match status" value="1"/>
</dbReference>
<dbReference type="EMBL" id="NGKC01000010">
    <property type="protein sequence ID" value="RSU10882.1"/>
    <property type="molecule type" value="Genomic_DNA"/>
</dbReference>
<name>A0A430AS51_9ENTE</name>
<feature type="transmembrane region" description="Helical" evidence="8">
    <location>
        <begin position="187"/>
        <end position="207"/>
    </location>
</feature>
<feature type="domain" description="ABC transmembrane type-1" evidence="9">
    <location>
        <begin position="20"/>
        <end position="208"/>
    </location>
</feature>
<evidence type="ECO:0000313" key="10">
    <source>
        <dbReference type="EMBL" id="RSU10882.1"/>
    </source>
</evidence>
<dbReference type="PROSITE" id="PS50928">
    <property type="entry name" value="ABC_TM1"/>
    <property type="match status" value="1"/>
</dbReference>
<dbReference type="GO" id="GO:0022857">
    <property type="term" value="F:transmembrane transporter activity"/>
    <property type="evidence" value="ECO:0007669"/>
    <property type="project" value="InterPro"/>
</dbReference>
<keyword evidence="11" id="KW-1185">Reference proteome</keyword>
<keyword evidence="2 8" id="KW-0813">Transport</keyword>
<evidence type="ECO:0000256" key="8">
    <source>
        <dbReference type="RuleBase" id="RU363032"/>
    </source>
</evidence>
<dbReference type="Gene3D" id="1.10.3720.10">
    <property type="entry name" value="MetI-like"/>
    <property type="match status" value="1"/>
</dbReference>
<proteinExistence type="inferred from homology"/>
<feature type="transmembrane region" description="Helical" evidence="8">
    <location>
        <begin position="56"/>
        <end position="79"/>
    </location>
</feature>
<dbReference type="SUPFAM" id="SSF161098">
    <property type="entry name" value="MetI-like"/>
    <property type="match status" value="1"/>
</dbReference>
<reference evidence="10 11" key="1">
    <citation type="submission" date="2017-05" db="EMBL/GenBank/DDBJ databases">
        <title>Vagococcus spp. assemblies.</title>
        <authorList>
            <person name="Gulvik C.A."/>
        </authorList>
    </citation>
    <scope>NUCLEOTIDE SEQUENCE [LARGE SCALE GENOMIC DNA]</scope>
    <source>
        <strain evidence="10 11">LMG 24798</strain>
    </source>
</reference>
<gene>
    <name evidence="10" type="ORF">CBF27_09310</name>
</gene>
<evidence type="ECO:0000256" key="2">
    <source>
        <dbReference type="ARBA" id="ARBA00022448"/>
    </source>
</evidence>
<dbReference type="Proteomes" id="UP000286773">
    <property type="component" value="Unassembled WGS sequence"/>
</dbReference>
<keyword evidence="3" id="KW-1003">Cell membrane</keyword>
<evidence type="ECO:0000256" key="3">
    <source>
        <dbReference type="ARBA" id="ARBA00022475"/>
    </source>
</evidence>
<evidence type="ECO:0000256" key="4">
    <source>
        <dbReference type="ARBA" id="ARBA00022692"/>
    </source>
</evidence>
<dbReference type="NCBIfam" id="TIGR01726">
    <property type="entry name" value="HEQRo_perm_3TM"/>
    <property type="match status" value="1"/>
</dbReference>
<dbReference type="RefSeq" id="WP_126814032.1">
    <property type="nucleotide sequence ID" value="NZ_NGKC01000010.1"/>
</dbReference>
<evidence type="ECO:0000259" key="9">
    <source>
        <dbReference type="PROSITE" id="PS50928"/>
    </source>
</evidence>
<keyword evidence="5" id="KW-0029">Amino-acid transport</keyword>
<evidence type="ECO:0000256" key="6">
    <source>
        <dbReference type="ARBA" id="ARBA00022989"/>
    </source>
</evidence>
<comment type="similarity">
    <text evidence="8">Belongs to the binding-protein-dependent transport system permease family.</text>
</comment>
<keyword evidence="4 8" id="KW-0812">Transmembrane</keyword>
<dbReference type="PANTHER" id="PTHR30614">
    <property type="entry name" value="MEMBRANE COMPONENT OF AMINO ACID ABC TRANSPORTER"/>
    <property type="match status" value="1"/>
</dbReference>
<dbReference type="InterPro" id="IPR035906">
    <property type="entry name" value="MetI-like_sf"/>
</dbReference>
<evidence type="ECO:0000313" key="11">
    <source>
        <dbReference type="Proteomes" id="UP000286773"/>
    </source>
</evidence>
<keyword evidence="6 8" id="KW-1133">Transmembrane helix</keyword>
<organism evidence="10 11">
    <name type="scientific">Vagococcus acidifermentans</name>
    <dbReference type="NCBI Taxonomy" id="564710"/>
    <lineage>
        <taxon>Bacteria</taxon>
        <taxon>Bacillati</taxon>
        <taxon>Bacillota</taxon>
        <taxon>Bacilli</taxon>
        <taxon>Lactobacillales</taxon>
        <taxon>Enterococcaceae</taxon>
        <taxon>Vagococcus</taxon>
    </lineage>
</organism>
<dbReference type="InterPro" id="IPR000515">
    <property type="entry name" value="MetI-like"/>
</dbReference>
<keyword evidence="7 8" id="KW-0472">Membrane</keyword>
<comment type="subcellular location">
    <subcellularLocation>
        <location evidence="1 8">Cell membrane</location>
        <topology evidence="1 8">Multi-pass membrane protein</topology>
    </subcellularLocation>
</comment>
<evidence type="ECO:0000256" key="5">
    <source>
        <dbReference type="ARBA" id="ARBA00022970"/>
    </source>
</evidence>
<feature type="transmembrane region" description="Helical" evidence="8">
    <location>
        <begin position="22"/>
        <end position="44"/>
    </location>
</feature>
<sequence>MERIWVISQQAVLPMTKALLQVTVPLTLLSFSAGFILAAWAALARISNRLILKQTAAAYVWLFRGTPLLVQLFVCFFGLPSVGIQLDVWSAALITFSLNTGAYASESIRSAILAVPKGQFEAATSLGMNRWQVMRWIIAPQALKIALPPLSNNFISLVKDTSLAASITLVDVFMTAQRIAARTYEPLLLYSLAAAYYLIVCTALNYLQTHLEKKLTVY</sequence>
<accession>A0A430AS51</accession>
<dbReference type="OrthoDB" id="9805999at2"/>
<dbReference type="AlphaFoldDB" id="A0A430AS51"/>
<dbReference type="PANTHER" id="PTHR30614:SF0">
    <property type="entry name" value="L-CYSTINE TRANSPORT SYSTEM PERMEASE PROTEIN TCYL"/>
    <property type="match status" value="1"/>
</dbReference>
<comment type="caution">
    <text evidence="10">The sequence shown here is derived from an EMBL/GenBank/DDBJ whole genome shotgun (WGS) entry which is preliminary data.</text>
</comment>
<dbReference type="InterPro" id="IPR010065">
    <property type="entry name" value="AA_ABC_transptr_permease_3TM"/>
</dbReference>